<dbReference type="PANTHER" id="PTHR31806:SF5">
    <property type="entry name" value="PURINE-CYTOSINE PERMEASE FCY21"/>
    <property type="match status" value="1"/>
</dbReference>
<dbReference type="GO" id="GO:0005886">
    <property type="term" value="C:plasma membrane"/>
    <property type="evidence" value="ECO:0007669"/>
    <property type="project" value="TreeGrafter"/>
</dbReference>
<dbReference type="OrthoDB" id="2116389at2759"/>
<dbReference type="InterPro" id="IPR026030">
    <property type="entry name" value="Pur-cyt_permease_Fcy2/21/22"/>
</dbReference>
<keyword evidence="3 7" id="KW-0813">Transport</keyword>
<dbReference type="Pfam" id="PF02133">
    <property type="entry name" value="Transp_cyt_pur"/>
    <property type="match status" value="1"/>
</dbReference>
<feature type="transmembrane region" description="Helical" evidence="8">
    <location>
        <begin position="381"/>
        <end position="403"/>
    </location>
</feature>
<evidence type="ECO:0000313" key="10">
    <source>
        <dbReference type="Proteomes" id="UP000054477"/>
    </source>
</evidence>
<organism evidence="9 10">
    <name type="scientific">Laccaria amethystina LaAM-08-1</name>
    <dbReference type="NCBI Taxonomy" id="1095629"/>
    <lineage>
        <taxon>Eukaryota</taxon>
        <taxon>Fungi</taxon>
        <taxon>Dikarya</taxon>
        <taxon>Basidiomycota</taxon>
        <taxon>Agaricomycotina</taxon>
        <taxon>Agaricomycetes</taxon>
        <taxon>Agaricomycetidae</taxon>
        <taxon>Agaricales</taxon>
        <taxon>Agaricineae</taxon>
        <taxon>Hydnangiaceae</taxon>
        <taxon>Laccaria</taxon>
    </lineage>
</organism>
<evidence type="ECO:0000256" key="3">
    <source>
        <dbReference type="ARBA" id="ARBA00022448"/>
    </source>
</evidence>
<gene>
    <name evidence="9" type="ORF">K443DRAFT_105194</name>
</gene>
<sequence>MWQSETVRQSLNSHTFSPYKDRWTKRLMRYGVESRGVQPVPEAQRTDTQFIKVFYFWVSFNVNILTFSTGTLGPAIFGLGLRDSCLSILFFNIICCGPPAYLATWGPKLGMRQMVISRYSFGYYGVIVLCIVNLIGLIGFSVLNCILGGQALASAGNGSLSWTVGIVVIAVISLFVSFCGYRVLNWYEKASWFPVLLTFIISLGVGGKHLLHPPPAEPATVVGVLSFGATLAGFSISFSSLSADFTNYYVSSVNGWRIFWYSFIGLLIPIVILECFGAAVVIAVPSVPSWEQGYAGGNIGGLLAAMLQPVGGFGKFLAVLLSLSVAGNIAASFYSLTLNSQTFIPALIIIPRYVFSVVATAIVIPLSIVGAHTFYDALANFLGLIGYWPGSYVAIVMLEHLVFRHNNPGEYDINVWDMPRKLPSGIAALGAMVASFGLAVPCIRQVWFTGAIAKTTGDIGFEVAFGMSAILYLPFRWLEIRIQKRV</sequence>
<feature type="transmembrane region" description="Helical" evidence="8">
    <location>
        <begin position="258"/>
        <end position="281"/>
    </location>
</feature>
<evidence type="ECO:0000313" key="9">
    <source>
        <dbReference type="EMBL" id="KIJ97744.1"/>
    </source>
</evidence>
<feature type="transmembrane region" description="Helical" evidence="8">
    <location>
        <begin position="219"/>
        <end position="238"/>
    </location>
</feature>
<feature type="transmembrane region" description="Helical" evidence="8">
    <location>
        <begin position="190"/>
        <end position="207"/>
    </location>
</feature>
<feature type="transmembrane region" description="Helical" evidence="8">
    <location>
        <begin position="424"/>
        <end position="447"/>
    </location>
</feature>
<dbReference type="GO" id="GO:0022857">
    <property type="term" value="F:transmembrane transporter activity"/>
    <property type="evidence" value="ECO:0007669"/>
    <property type="project" value="InterPro"/>
</dbReference>
<evidence type="ECO:0000256" key="7">
    <source>
        <dbReference type="PIRNR" id="PIRNR002744"/>
    </source>
</evidence>
<keyword evidence="4 8" id="KW-0812">Transmembrane</keyword>
<comment type="similarity">
    <text evidence="2 7">Belongs to the purine-cytosine permease (2.A.39) family.</text>
</comment>
<evidence type="ECO:0000256" key="4">
    <source>
        <dbReference type="ARBA" id="ARBA00022692"/>
    </source>
</evidence>
<dbReference type="PANTHER" id="PTHR31806">
    <property type="entry name" value="PURINE-CYTOSINE PERMEASE FCY2-RELATED"/>
    <property type="match status" value="1"/>
</dbReference>
<feature type="transmembrane region" description="Helical" evidence="8">
    <location>
        <begin position="84"/>
        <end position="103"/>
    </location>
</feature>
<reference evidence="10" key="2">
    <citation type="submission" date="2015-01" db="EMBL/GenBank/DDBJ databases">
        <title>Evolutionary Origins and Diversification of the Mycorrhizal Mutualists.</title>
        <authorList>
            <consortium name="DOE Joint Genome Institute"/>
            <consortium name="Mycorrhizal Genomics Consortium"/>
            <person name="Kohler A."/>
            <person name="Kuo A."/>
            <person name="Nagy L.G."/>
            <person name="Floudas D."/>
            <person name="Copeland A."/>
            <person name="Barry K.W."/>
            <person name="Cichocki N."/>
            <person name="Veneault-Fourrey C."/>
            <person name="LaButti K."/>
            <person name="Lindquist E.A."/>
            <person name="Lipzen A."/>
            <person name="Lundell T."/>
            <person name="Morin E."/>
            <person name="Murat C."/>
            <person name="Riley R."/>
            <person name="Ohm R."/>
            <person name="Sun H."/>
            <person name="Tunlid A."/>
            <person name="Henrissat B."/>
            <person name="Grigoriev I.V."/>
            <person name="Hibbett D.S."/>
            <person name="Martin F."/>
        </authorList>
    </citation>
    <scope>NUCLEOTIDE SEQUENCE [LARGE SCALE GENOMIC DNA]</scope>
    <source>
        <strain evidence="10">LaAM-08-1</strain>
    </source>
</reference>
<protein>
    <recommendedName>
        <fullName evidence="11">Purine-cytosine permease</fullName>
    </recommendedName>
</protein>
<feature type="transmembrane region" description="Helical" evidence="8">
    <location>
        <begin position="159"/>
        <end position="184"/>
    </location>
</feature>
<dbReference type="PIRSF" id="PIRSF002744">
    <property type="entry name" value="Pur-cyt_permease"/>
    <property type="match status" value="1"/>
</dbReference>
<feature type="transmembrane region" description="Helical" evidence="8">
    <location>
        <begin position="293"/>
        <end position="310"/>
    </location>
</feature>
<comment type="subcellular location">
    <subcellularLocation>
        <location evidence="1">Membrane</location>
        <topology evidence="1">Multi-pass membrane protein</topology>
    </subcellularLocation>
</comment>
<dbReference type="STRING" id="1095629.A0A0C9WM23"/>
<evidence type="ECO:0000256" key="8">
    <source>
        <dbReference type="SAM" id="Phobius"/>
    </source>
</evidence>
<feature type="transmembrane region" description="Helical" evidence="8">
    <location>
        <begin position="54"/>
        <end position="77"/>
    </location>
</feature>
<accession>A0A0C9WM23</accession>
<proteinExistence type="inferred from homology"/>
<dbReference type="EMBL" id="KN838685">
    <property type="protein sequence ID" value="KIJ97744.1"/>
    <property type="molecule type" value="Genomic_DNA"/>
</dbReference>
<dbReference type="Gene3D" id="1.10.4160.10">
    <property type="entry name" value="Hydantoin permease"/>
    <property type="match status" value="1"/>
</dbReference>
<reference evidence="9 10" key="1">
    <citation type="submission" date="2014-04" db="EMBL/GenBank/DDBJ databases">
        <authorList>
            <consortium name="DOE Joint Genome Institute"/>
            <person name="Kuo A."/>
            <person name="Kohler A."/>
            <person name="Nagy L.G."/>
            <person name="Floudas D."/>
            <person name="Copeland A."/>
            <person name="Barry K.W."/>
            <person name="Cichocki N."/>
            <person name="Veneault-Fourrey C."/>
            <person name="LaButti K."/>
            <person name="Lindquist E.A."/>
            <person name="Lipzen A."/>
            <person name="Lundell T."/>
            <person name="Morin E."/>
            <person name="Murat C."/>
            <person name="Sun H."/>
            <person name="Tunlid A."/>
            <person name="Henrissat B."/>
            <person name="Grigoriev I.V."/>
            <person name="Hibbett D.S."/>
            <person name="Martin F."/>
            <person name="Nordberg H.P."/>
            <person name="Cantor M.N."/>
            <person name="Hua S.X."/>
        </authorList>
    </citation>
    <scope>NUCLEOTIDE SEQUENCE [LARGE SCALE GENOMIC DNA]</scope>
    <source>
        <strain evidence="9 10">LaAM-08-1</strain>
    </source>
</reference>
<evidence type="ECO:0008006" key="11">
    <source>
        <dbReference type="Google" id="ProtNLM"/>
    </source>
</evidence>
<evidence type="ECO:0000256" key="5">
    <source>
        <dbReference type="ARBA" id="ARBA00022989"/>
    </source>
</evidence>
<evidence type="ECO:0000256" key="6">
    <source>
        <dbReference type="ARBA" id="ARBA00023136"/>
    </source>
</evidence>
<dbReference type="InterPro" id="IPR001248">
    <property type="entry name" value="Pur-cyt_permease"/>
</dbReference>
<feature type="transmembrane region" description="Helical" evidence="8">
    <location>
        <begin position="123"/>
        <end position="147"/>
    </location>
</feature>
<keyword evidence="5 8" id="KW-1133">Transmembrane helix</keyword>
<keyword evidence="10" id="KW-1185">Reference proteome</keyword>
<dbReference type="Proteomes" id="UP000054477">
    <property type="component" value="Unassembled WGS sequence"/>
</dbReference>
<dbReference type="HOGENOM" id="CLU_026016_2_0_1"/>
<dbReference type="AlphaFoldDB" id="A0A0C9WM23"/>
<name>A0A0C9WM23_9AGAR</name>
<feature type="transmembrane region" description="Helical" evidence="8">
    <location>
        <begin position="316"/>
        <end position="338"/>
    </location>
</feature>
<keyword evidence="6 7" id="KW-0472">Membrane</keyword>
<evidence type="ECO:0000256" key="2">
    <source>
        <dbReference type="ARBA" id="ARBA00008974"/>
    </source>
</evidence>
<feature type="transmembrane region" description="Helical" evidence="8">
    <location>
        <begin position="350"/>
        <end position="375"/>
    </location>
</feature>
<evidence type="ECO:0000256" key="1">
    <source>
        <dbReference type="ARBA" id="ARBA00004141"/>
    </source>
</evidence>